<feature type="region of interest" description="Disordered" evidence="9">
    <location>
        <begin position="249"/>
        <end position="269"/>
    </location>
</feature>
<comment type="subcellular location">
    <subcellularLocation>
        <location evidence="2">Cell membrane</location>
        <topology evidence="2">Multi-pass membrane protein</topology>
    </subcellularLocation>
</comment>
<dbReference type="RefSeq" id="WP_015957027.1">
    <property type="nucleotide sequence ID" value="NC_011729.1"/>
</dbReference>
<organism evidence="11 12">
    <name type="scientific">Gloeothece citriformis (strain PCC 7424)</name>
    <name type="common">Cyanothece sp. (strain PCC 7424)</name>
    <dbReference type="NCBI Taxonomy" id="65393"/>
    <lineage>
        <taxon>Bacteria</taxon>
        <taxon>Bacillati</taxon>
        <taxon>Cyanobacteriota</taxon>
        <taxon>Cyanophyceae</taxon>
        <taxon>Oscillatoriophycideae</taxon>
        <taxon>Chroococcales</taxon>
        <taxon>Aphanothecaceae</taxon>
        <taxon>Gloeothece</taxon>
        <taxon>Gloeothece citriformis</taxon>
    </lineage>
</organism>
<evidence type="ECO:0000256" key="3">
    <source>
        <dbReference type="ARBA" id="ARBA00012438"/>
    </source>
</evidence>
<evidence type="ECO:0000256" key="4">
    <source>
        <dbReference type="ARBA" id="ARBA00022475"/>
    </source>
</evidence>
<dbReference type="GO" id="GO:0000155">
    <property type="term" value="F:phosphorelay sensor kinase activity"/>
    <property type="evidence" value="ECO:0007669"/>
    <property type="project" value="InterPro"/>
</dbReference>
<dbReference type="InterPro" id="IPR050980">
    <property type="entry name" value="2C_sensor_his_kinase"/>
</dbReference>
<keyword evidence="7 11" id="KW-0418">Kinase</keyword>
<dbReference type="eggNOG" id="COG2205">
    <property type="taxonomic scope" value="Bacteria"/>
</dbReference>
<dbReference type="GO" id="GO:0005886">
    <property type="term" value="C:plasma membrane"/>
    <property type="evidence" value="ECO:0007669"/>
    <property type="project" value="UniProtKB-SubCell"/>
</dbReference>
<dbReference type="EC" id="2.7.13.3" evidence="3"/>
<evidence type="ECO:0000256" key="5">
    <source>
        <dbReference type="ARBA" id="ARBA00022679"/>
    </source>
</evidence>
<proteinExistence type="predicted"/>
<dbReference type="AlphaFoldDB" id="B7KGW0"/>
<evidence type="ECO:0000313" key="12">
    <source>
        <dbReference type="Proteomes" id="UP000002384"/>
    </source>
</evidence>
<protein>
    <recommendedName>
        <fullName evidence="3">histidine kinase</fullName>
        <ecNumber evidence="3">2.7.13.3</ecNumber>
    </recommendedName>
</protein>
<name>B7KGW0_GLOC7</name>
<evidence type="ECO:0000256" key="6">
    <source>
        <dbReference type="ARBA" id="ARBA00022741"/>
    </source>
</evidence>
<dbReference type="Gene3D" id="3.30.565.10">
    <property type="entry name" value="Histidine kinase-like ATPase, C-terminal domain"/>
    <property type="match status" value="1"/>
</dbReference>
<dbReference type="SUPFAM" id="SSF55874">
    <property type="entry name" value="ATPase domain of HSP90 chaperone/DNA topoisomerase II/histidine kinase"/>
    <property type="match status" value="1"/>
</dbReference>
<keyword evidence="5" id="KW-0808">Transferase</keyword>
<dbReference type="PROSITE" id="PS50109">
    <property type="entry name" value="HIS_KIN"/>
    <property type="match status" value="1"/>
</dbReference>
<sequence>MIVQDRVVQKLSDIFYCRDTPDFGALSPSYDHINRATLKAQGEWFSAIATLESLLLSNANLSTHDHSICEGVIFSSPTPVLSHPRLLSGFYSGVFTTEILKHRALMPCPSLNEPECQVNPHHTPIKLPLFVQDPLAGEQFCLVLTPQFGLLMVLGENNQGLPSFDFSFDPEVIQKGWMALRSRLLLANYSQFSELESLIEKFTPPIPNYQVVMEFSRQLLKNLPEPIAPESRKIRSIETLQSLSENDSSESIIVPSGYQGNESTKEDGCSPDVELLQALTHEIRTPLTTIRTMTRLLMKRAKLAPEMLKCLEVIDQECSEQINRMELIFRATEWGVTSDKDKRVQLIPISVEQVFEQSIPRWKKQAQRRNVNLDVVLPKKLPQVVSDPAMLEQMLTGLMEKFTRSIPTGGNIQVHVTTAGSQLKLQFNSHSSYQHNPFKALGQLLMFQPDTGSLSLNLDITKNLFEALGGKLIVRQRPHQGEVLTVFLPLGGKSYL</sequence>
<dbReference type="PANTHER" id="PTHR44936">
    <property type="entry name" value="SENSOR PROTEIN CREC"/>
    <property type="match status" value="1"/>
</dbReference>
<dbReference type="EMBL" id="CP001291">
    <property type="protein sequence ID" value="ACK73447.1"/>
    <property type="molecule type" value="Genomic_DNA"/>
</dbReference>
<evidence type="ECO:0000313" key="11">
    <source>
        <dbReference type="EMBL" id="ACK73447.1"/>
    </source>
</evidence>
<dbReference type="SMART" id="SM00388">
    <property type="entry name" value="HisKA"/>
    <property type="match status" value="1"/>
</dbReference>
<evidence type="ECO:0000256" key="7">
    <source>
        <dbReference type="ARBA" id="ARBA00022777"/>
    </source>
</evidence>
<dbReference type="SUPFAM" id="SSF47384">
    <property type="entry name" value="Homodimeric domain of signal transducing histidine kinase"/>
    <property type="match status" value="1"/>
</dbReference>
<dbReference type="InterPro" id="IPR036890">
    <property type="entry name" value="HATPase_C_sf"/>
</dbReference>
<comment type="catalytic activity">
    <reaction evidence="1">
        <text>ATP + protein L-histidine = ADP + protein N-phospho-L-histidine.</text>
        <dbReference type="EC" id="2.7.13.3"/>
    </reaction>
</comment>
<dbReference type="PANTHER" id="PTHR44936:SF10">
    <property type="entry name" value="SENSOR PROTEIN RSTB"/>
    <property type="match status" value="1"/>
</dbReference>
<dbReference type="HOGENOM" id="CLU_040649_0_0_3"/>
<dbReference type="Gene3D" id="1.10.287.130">
    <property type="match status" value="1"/>
</dbReference>
<dbReference type="STRING" id="65393.PCC7424_5096"/>
<dbReference type="OrthoDB" id="537027at2"/>
<keyword evidence="6" id="KW-0547">Nucleotide-binding</keyword>
<dbReference type="KEGG" id="cyc:PCC7424_5096"/>
<keyword evidence="4" id="KW-1003">Cell membrane</keyword>
<gene>
    <name evidence="11" type="ordered locus">PCC7424_5096</name>
</gene>
<dbReference type="GO" id="GO:0005524">
    <property type="term" value="F:ATP binding"/>
    <property type="evidence" value="ECO:0007669"/>
    <property type="project" value="UniProtKB-KW"/>
</dbReference>
<keyword evidence="8" id="KW-0067">ATP-binding</keyword>
<reference evidence="12" key="1">
    <citation type="journal article" date="2011" name="MBio">
        <title>Novel metabolic attributes of the genus Cyanothece, comprising a group of unicellular nitrogen-fixing Cyanobacteria.</title>
        <authorList>
            <person name="Bandyopadhyay A."/>
            <person name="Elvitigala T."/>
            <person name="Welsh E."/>
            <person name="Stockel J."/>
            <person name="Liberton M."/>
            <person name="Min H."/>
            <person name="Sherman L.A."/>
            <person name="Pakrasi H.B."/>
        </authorList>
    </citation>
    <scope>NUCLEOTIDE SEQUENCE [LARGE SCALE GENOMIC DNA]</scope>
    <source>
        <strain evidence="12">PCC 7424</strain>
    </source>
</reference>
<dbReference type="InterPro" id="IPR003661">
    <property type="entry name" value="HisK_dim/P_dom"/>
</dbReference>
<keyword evidence="4" id="KW-0472">Membrane</keyword>
<evidence type="ECO:0000256" key="9">
    <source>
        <dbReference type="SAM" id="MobiDB-lite"/>
    </source>
</evidence>
<feature type="domain" description="Histidine kinase" evidence="10">
    <location>
        <begin position="278"/>
        <end position="492"/>
    </location>
</feature>
<keyword evidence="12" id="KW-1185">Reference proteome</keyword>
<evidence type="ECO:0000256" key="2">
    <source>
        <dbReference type="ARBA" id="ARBA00004651"/>
    </source>
</evidence>
<dbReference type="CDD" id="cd00082">
    <property type="entry name" value="HisKA"/>
    <property type="match status" value="1"/>
</dbReference>
<evidence type="ECO:0000256" key="1">
    <source>
        <dbReference type="ARBA" id="ARBA00000085"/>
    </source>
</evidence>
<dbReference type="Proteomes" id="UP000002384">
    <property type="component" value="Chromosome"/>
</dbReference>
<evidence type="ECO:0000256" key="8">
    <source>
        <dbReference type="ARBA" id="ARBA00022840"/>
    </source>
</evidence>
<dbReference type="InterPro" id="IPR005467">
    <property type="entry name" value="His_kinase_dom"/>
</dbReference>
<dbReference type="Pfam" id="PF00512">
    <property type="entry name" value="HisKA"/>
    <property type="match status" value="1"/>
</dbReference>
<accession>B7KGW0</accession>
<evidence type="ECO:0000259" key="10">
    <source>
        <dbReference type="PROSITE" id="PS50109"/>
    </source>
</evidence>
<dbReference type="InterPro" id="IPR036097">
    <property type="entry name" value="HisK_dim/P_sf"/>
</dbReference>